<reference evidence="1" key="1">
    <citation type="journal article" date="2021" name="Genome Biol. Evol.">
        <title>A High-Quality Reference Genome for a Parasitic Bivalve with Doubly Uniparental Inheritance (Bivalvia: Unionida).</title>
        <authorList>
            <person name="Smith C.H."/>
        </authorList>
    </citation>
    <scope>NUCLEOTIDE SEQUENCE</scope>
    <source>
        <strain evidence="1">CHS0354</strain>
    </source>
</reference>
<dbReference type="Proteomes" id="UP001195483">
    <property type="component" value="Unassembled WGS sequence"/>
</dbReference>
<name>A0AAE0W392_9BIVA</name>
<gene>
    <name evidence="1" type="ORF">CHS0354_006619</name>
</gene>
<proteinExistence type="predicted"/>
<comment type="caution">
    <text evidence="1">The sequence shown here is derived from an EMBL/GenBank/DDBJ whole genome shotgun (WGS) entry which is preliminary data.</text>
</comment>
<dbReference type="EMBL" id="JAEAOA010000455">
    <property type="protein sequence ID" value="KAK3599489.1"/>
    <property type="molecule type" value="Genomic_DNA"/>
</dbReference>
<organism evidence="1 2">
    <name type="scientific">Potamilus streckersoni</name>
    <dbReference type="NCBI Taxonomy" id="2493646"/>
    <lineage>
        <taxon>Eukaryota</taxon>
        <taxon>Metazoa</taxon>
        <taxon>Spiralia</taxon>
        <taxon>Lophotrochozoa</taxon>
        <taxon>Mollusca</taxon>
        <taxon>Bivalvia</taxon>
        <taxon>Autobranchia</taxon>
        <taxon>Heteroconchia</taxon>
        <taxon>Palaeoheterodonta</taxon>
        <taxon>Unionida</taxon>
        <taxon>Unionoidea</taxon>
        <taxon>Unionidae</taxon>
        <taxon>Ambleminae</taxon>
        <taxon>Lampsilini</taxon>
        <taxon>Potamilus</taxon>
    </lineage>
</organism>
<sequence>MLNFTVFSTISYNSSEPTTRIDENGLNATLAHEAVSLLEDAIADLDDNMTTNEIRISIRDNIKKPRSR</sequence>
<evidence type="ECO:0000313" key="1">
    <source>
        <dbReference type="EMBL" id="KAK3599489.1"/>
    </source>
</evidence>
<protein>
    <submittedName>
        <fullName evidence="1">Uncharacterized protein</fullName>
    </submittedName>
</protein>
<reference evidence="1" key="2">
    <citation type="journal article" date="2021" name="Genome Biol. Evol.">
        <title>Developing a high-quality reference genome for a parasitic bivalve with doubly uniparental inheritance (Bivalvia: Unionida).</title>
        <authorList>
            <person name="Smith C.H."/>
        </authorList>
    </citation>
    <scope>NUCLEOTIDE SEQUENCE</scope>
    <source>
        <strain evidence="1">CHS0354</strain>
        <tissue evidence="1">Mantle</tissue>
    </source>
</reference>
<accession>A0AAE0W392</accession>
<evidence type="ECO:0000313" key="2">
    <source>
        <dbReference type="Proteomes" id="UP001195483"/>
    </source>
</evidence>
<keyword evidence="2" id="KW-1185">Reference proteome</keyword>
<reference evidence="1" key="3">
    <citation type="submission" date="2023-05" db="EMBL/GenBank/DDBJ databases">
        <authorList>
            <person name="Smith C.H."/>
        </authorList>
    </citation>
    <scope>NUCLEOTIDE SEQUENCE</scope>
    <source>
        <strain evidence="1">CHS0354</strain>
        <tissue evidence="1">Mantle</tissue>
    </source>
</reference>
<dbReference type="AlphaFoldDB" id="A0AAE0W392"/>